<sequence length="76" mass="8971">MFRSRTKIYKVIHWRWFNGMKNEGKNAANELKDMRLNIKGRAATVGVFLLAFRSAHRHSREEEIFAISPFNMFSPN</sequence>
<protein>
    <submittedName>
        <fullName evidence="1">Uncharacterized protein</fullName>
    </submittedName>
</protein>
<reference evidence="1" key="1">
    <citation type="journal article" date="2023" name="Insect Mol. Biol.">
        <title>Genome sequencing provides insights into the evolution of gene families encoding plant cell wall-degrading enzymes in longhorned beetles.</title>
        <authorList>
            <person name="Shin N.R."/>
            <person name="Okamura Y."/>
            <person name="Kirsch R."/>
            <person name="Pauchet Y."/>
        </authorList>
    </citation>
    <scope>NUCLEOTIDE SEQUENCE</scope>
    <source>
        <strain evidence="1">MMC_N1</strain>
    </source>
</reference>
<name>A0ABQ9JWG3_9CUCU</name>
<organism evidence="1 2">
    <name type="scientific">Molorchus minor</name>
    <dbReference type="NCBI Taxonomy" id="1323400"/>
    <lineage>
        <taxon>Eukaryota</taxon>
        <taxon>Metazoa</taxon>
        <taxon>Ecdysozoa</taxon>
        <taxon>Arthropoda</taxon>
        <taxon>Hexapoda</taxon>
        <taxon>Insecta</taxon>
        <taxon>Pterygota</taxon>
        <taxon>Neoptera</taxon>
        <taxon>Endopterygota</taxon>
        <taxon>Coleoptera</taxon>
        <taxon>Polyphaga</taxon>
        <taxon>Cucujiformia</taxon>
        <taxon>Chrysomeloidea</taxon>
        <taxon>Cerambycidae</taxon>
        <taxon>Lamiinae</taxon>
        <taxon>Monochamini</taxon>
        <taxon>Molorchus</taxon>
    </lineage>
</organism>
<comment type="caution">
    <text evidence="1">The sequence shown here is derived from an EMBL/GenBank/DDBJ whole genome shotgun (WGS) entry which is preliminary data.</text>
</comment>
<accession>A0ABQ9JWG3</accession>
<evidence type="ECO:0000313" key="1">
    <source>
        <dbReference type="EMBL" id="KAJ8982666.1"/>
    </source>
</evidence>
<proteinExistence type="predicted"/>
<evidence type="ECO:0000313" key="2">
    <source>
        <dbReference type="Proteomes" id="UP001162164"/>
    </source>
</evidence>
<dbReference type="EMBL" id="JAPWTJ010000113">
    <property type="protein sequence ID" value="KAJ8982666.1"/>
    <property type="molecule type" value="Genomic_DNA"/>
</dbReference>
<keyword evidence="2" id="KW-1185">Reference proteome</keyword>
<dbReference type="Proteomes" id="UP001162164">
    <property type="component" value="Unassembled WGS sequence"/>
</dbReference>
<gene>
    <name evidence="1" type="ORF">NQ317_017656</name>
</gene>